<name>A0AA38C970_TAXCH</name>
<feature type="non-terminal residue" evidence="3">
    <location>
        <position position="610"/>
    </location>
</feature>
<dbReference type="Proteomes" id="UP000824469">
    <property type="component" value="Unassembled WGS sequence"/>
</dbReference>
<protein>
    <submittedName>
        <fullName evidence="3">Uncharacterized protein</fullName>
    </submittedName>
</protein>
<feature type="region of interest" description="Disordered" evidence="2">
    <location>
        <begin position="101"/>
        <end position="159"/>
    </location>
</feature>
<evidence type="ECO:0000256" key="2">
    <source>
        <dbReference type="SAM" id="MobiDB-lite"/>
    </source>
</evidence>
<sequence length="610" mass="67475">MKCKSEYEVRKKDFSRLSARQVFDFGLARIPADLKDDGNVLLDTYHQMRGDRAVLQDNVGGCHTIEERCGAVLVNTSNWLLTKGYCLDEALMNQVTGNFGTGDSLKRKHGGESSRRPEKMKVHRRSQSKEKITSTAMTLVPASPASSTSPTVAPQQDTSMPPLNPATFIFSPQPLRSAPVPEETLKLQMAEFERALSLDDSEDGSHNTVAVSDGEETEREIVVHSATSHSPRSNFSEWLALQLVPEARVEMNLEEHDLQLLQSLGGKDRKPKVAKVTSRLIIEESGQKFAEMSVPAEGKKEDELTAEDVTVTRVPIGQATTEGLKQDTQTLIDALFLRLDREKAEKDELQKQVSQLCEIIAKVAKSSTQPISEQVSDHLMQEMEDASNQVKAIDEWKNLIIRQASVQLGEVPARLKVMNDAANQLKQLVTSIVDMNTVAESNLSTLAEINKLPGEVLVAEQIVPDGSVEKGKQLEFAVSFRLEICRILLKRMQALESKTSSLPDNIIAFTEEEVVGNVTSYVRIIPSRVPNSLEGSLLMVQGRIDGATKPFTMNSISRLVALQADIARFGPSLEDVEACIKVLNEGLLQFRTEKEAVAKTDGKMLNYMFD</sequence>
<reference evidence="3 4" key="1">
    <citation type="journal article" date="2021" name="Nat. Plants">
        <title>The Taxus genome provides insights into paclitaxel biosynthesis.</title>
        <authorList>
            <person name="Xiong X."/>
            <person name="Gou J."/>
            <person name="Liao Q."/>
            <person name="Li Y."/>
            <person name="Zhou Q."/>
            <person name="Bi G."/>
            <person name="Li C."/>
            <person name="Du R."/>
            <person name="Wang X."/>
            <person name="Sun T."/>
            <person name="Guo L."/>
            <person name="Liang H."/>
            <person name="Lu P."/>
            <person name="Wu Y."/>
            <person name="Zhang Z."/>
            <person name="Ro D.K."/>
            <person name="Shang Y."/>
            <person name="Huang S."/>
            <person name="Yan J."/>
        </authorList>
    </citation>
    <scope>NUCLEOTIDE SEQUENCE [LARGE SCALE GENOMIC DNA]</scope>
    <source>
        <strain evidence="3">Ta-2019</strain>
    </source>
</reference>
<dbReference type="AlphaFoldDB" id="A0AA38C970"/>
<feature type="coiled-coil region" evidence="1">
    <location>
        <begin position="332"/>
        <end position="359"/>
    </location>
</feature>
<accession>A0AA38C970</accession>
<feature type="compositionally biased region" description="Basic and acidic residues" evidence="2">
    <location>
        <begin position="110"/>
        <end position="120"/>
    </location>
</feature>
<feature type="compositionally biased region" description="Low complexity" evidence="2">
    <location>
        <begin position="140"/>
        <end position="154"/>
    </location>
</feature>
<dbReference type="EMBL" id="JAHRHJ020002185">
    <property type="protein sequence ID" value="KAH9292849.1"/>
    <property type="molecule type" value="Genomic_DNA"/>
</dbReference>
<keyword evidence="1" id="KW-0175">Coiled coil</keyword>
<organism evidence="3 4">
    <name type="scientific">Taxus chinensis</name>
    <name type="common">Chinese yew</name>
    <name type="synonym">Taxus wallichiana var. chinensis</name>
    <dbReference type="NCBI Taxonomy" id="29808"/>
    <lineage>
        <taxon>Eukaryota</taxon>
        <taxon>Viridiplantae</taxon>
        <taxon>Streptophyta</taxon>
        <taxon>Embryophyta</taxon>
        <taxon>Tracheophyta</taxon>
        <taxon>Spermatophyta</taxon>
        <taxon>Pinopsida</taxon>
        <taxon>Pinidae</taxon>
        <taxon>Conifers II</taxon>
        <taxon>Cupressales</taxon>
        <taxon>Taxaceae</taxon>
        <taxon>Taxus</taxon>
    </lineage>
</organism>
<proteinExistence type="predicted"/>
<evidence type="ECO:0000313" key="3">
    <source>
        <dbReference type="EMBL" id="KAH9292849.1"/>
    </source>
</evidence>
<gene>
    <name evidence="3" type="ORF">KI387_041969</name>
</gene>
<evidence type="ECO:0000256" key="1">
    <source>
        <dbReference type="SAM" id="Coils"/>
    </source>
</evidence>
<comment type="caution">
    <text evidence="3">The sequence shown here is derived from an EMBL/GenBank/DDBJ whole genome shotgun (WGS) entry which is preliminary data.</text>
</comment>
<keyword evidence="4" id="KW-1185">Reference proteome</keyword>
<evidence type="ECO:0000313" key="4">
    <source>
        <dbReference type="Proteomes" id="UP000824469"/>
    </source>
</evidence>